<dbReference type="PANTHER" id="PTHR43420">
    <property type="entry name" value="ACETYLTRANSFERASE"/>
    <property type="match status" value="1"/>
</dbReference>
<keyword evidence="5" id="KW-1185">Reference proteome</keyword>
<dbReference type="PROSITE" id="PS51186">
    <property type="entry name" value="GNAT"/>
    <property type="match status" value="1"/>
</dbReference>
<dbReference type="Gene3D" id="3.40.630.30">
    <property type="match status" value="1"/>
</dbReference>
<gene>
    <name evidence="4" type="ORF">OB236_38705</name>
</gene>
<dbReference type="InterPro" id="IPR016181">
    <property type="entry name" value="Acyl_CoA_acyltransferase"/>
</dbReference>
<evidence type="ECO:0000313" key="4">
    <source>
        <dbReference type="EMBL" id="MCU6798074.1"/>
    </source>
</evidence>
<keyword evidence="2" id="KW-0012">Acyltransferase</keyword>
<dbReference type="Proteomes" id="UP001652445">
    <property type="component" value="Unassembled WGS sequence"/>
</dbReference>
<dbReference type="EMBL" id="JAOQIO010000124">
    <property type="protein sequence ID" value="MCU6798074.1"/>
    <property type="molecule type" value="Genomic_DNA"/>
</dbReference>
<name>A0ABT2UTW0_9BACL</name>
<evidence type="ECO:0000313" key="5">
    <source>
        <dbReference type="Proteomes" id="UP001652445"/>
    </source>
</evidence>
<dbReference type="RefSeq" id="WP_262688747.1">
    <property type="nucleotide sequence ID" value="NZ_JAOQIO010000124.1"/>
</dbReference>
<dbReference type="InterPro" id="IPR050680">
    <property type="entry name" value="YpeA/RimI_acetyltransf"/>
</dbReference>
<accession>A0ABT2UTW0</accession>
<dbReference type="InterPro" id="IPR056935">
    <property type="entry name" value="Rv0428c-like_C"/>
</dbReference>
<evidence type="ECO:0000256" key="1">
    <source>
        <dbReference type="ARBA" id="ARBA00022679"/>
    </source>
</evidence>
<comment type="caution">
    <text evidence="4">The sequence shown here is derived from an EMBL/GenBank/DDBJ whole genome shotgun (WGS) entry which is preliminary data.</text>
</comment>
<dbReference type="CDD" id="cd04301">
    <property type="entry name" value="NAT_SF"/>
    <property type="match status" value="1"/>
</dbReference>
<evidence type="ECO:0000256" key="2">
    <source>
        <dbReference type="ARBA" id="ARBA00023315"/>
    </source>
</evidence>
<dbReference type="SUPFAM" id="SSF55729">
    <property type="entry name" value="Acyl-CoA N-acyltransferases (Nat)"/>
    <property type="match status" value="1"/>
</dbReference>
<keyword evidence="1" id="KW-0808">Transferase</keyword>
<reference evidence="4 5" key="1">
    <citation type="submission" date="2022-09" db="EMBL/GenBank/DDBJ databases">
        <authorList>
            <person name="Han X.L."/>
            <person name="Wang Q."/>
            <person name="Lu T."/>
        </authorList>
    </citation>
    <scope>NUCLEOTIDE SEQUENCE [LARGE SCALE GENOMIC DNA]</scope>
    <source>
        <strain evidence="4 5">WQ 127069</strain>
    </source>
</reference>
<protein>
    <submittedName>
        <fullName evidence="4">GNAT family N-acetyltransferase</fullName>
    </submittedName>
</protein>
<organism evidence="4 5">
    <name type="scientific">Paenibacillus baimaensis</name>
    <dbReference type="NCBI Taxonomy" id="2982185"/>
    <lineage>
        <taxon>Bacteria</taxon>
        <taxon>Bacillati</taxon>
        <taxon>Bacillota</taxon>
        <taxon>Bacilli</taxon>
        <taxon>Bacillales</taxon>
        <taxon>Paenibacillaceae</taxon>
        <taxon>Paenibacillus</taxon>
    </lineage>
</organism>
<sequence>MNTTGSSTDHSQLQLFQQIEQYAFNTWPAATNTKQGNWIMRATDGITKRANSIWTGAGDSLPKGEWLQEARQFYDTHGLPVRYHISDASPKGLDTLLDQAGFLKEIPCSVLIADTEKVIYHTSSESSKLSVEILSVHNEQWLEDFIDMEGFDKSKLPFYDSLFTRINQTKCFCSLQWNGQSVAVGTAVVEGEWAGLTNIVVNSELRGQGIGKFLLNELASWSLSNGAQRIYLQVVNDNVAAHRLYQKAGFTSLFQFHYRVQP</sequence>
<proteinExistence type="predicted"/>
<dbReference type="InterPro" id="IPR000182">
    <property type="entry name" value="GNAT_dom"/>
</dbReference>
<evidence type="ECO:0000259" key="3">
    <source>
        <dbReference type="PROSITE" id="PS51186"/>
    </source>
</evidence>
<feature type="domain" description="N-acetyltransferase" evidence="3">
    <location>
        <begin position="132"/>
        <end position="262"/>
    </location>
</feature>
<dbReference type="Pfam" id="PF24553">
    <property type="entry name" value="Rv0428c_C"/>
    <property type="match status" value="1"/>
</dbReference>